<dbReference type="EMBL" id="BMLB01000001">
    <property type="protein sequence ID" value="GGK57301.1"/>
    <property type="molecule type" value="Genomic_DNA"/>
</dbReference>
<feature type="transmembrane region" description="Helical" evidence="6">
    <location>
        <begin position="507"/>
        <end position="531"/>
    </location>
</feature>
<evidence type="ECO:0000256" key="3">
    <source>
        <dbReference type="ARBA" id="ARBA00022692"/>
    </source>
</evidence>
<feature type="transmembrane region" description="Helical" evidence="6">
    <location>
        <begin position="90"/>
        <end position="113"/>
    </location>
</feature>
<evidence type="ECO:0000259" key="7">
    <source>
        <dbReference type="PROSITE" id="PS50850"/>
    </source>
</evidence>
<feature type="domain" description="Major facilitator superfamily (MFS) profile" evidence="7">
    <location>
        <begin position="21"/>
        <end position="466"/>
    </location>
</feature>
<feature type="transmembrane region" description="Helical" evidence="6">
    <location>
        <begin position="149"/>
        <end position="173"/>
    </location>
</feature>
<feature type="transmembrane region" description="Helical" evidence="6">
    <location>
        <begin position="60"/>
        <end position="78"/>
    </location>
</feature>
<dbReference type="SUPFAM" id="SSF103473">
    <property type="entry name" value="MFS general substrate transporter"/>
    <property type="match status" value="2"/>
</dbReference>
<protein>
    <recommendedName>
        <fullName evidence="7">Major facilitator superfamily (MFS) profile domain-containing protein</fullName>
    </recommendedName>
</protein>
<reference evidence="9" key="1">
    <citation type="journal article" date="2019" name="Int. J. Syst. Evol. Microbiol.">
        <title>The Global Catalogue of Microorganisms (GCM) 10K type strain sequencing project: providing services to taxonomists for standard genome sequencing and annotation.</title>
        <authorList>
            <consortium name="The Broad Institute Genomics Platform"/>
            <consortium name="The Broad Institute Genome Sequencing Center for Infectious Disease"/>
            <person name="Wu L."/>
            <person name="Ma J."/>
        </authorList>
    </citation>
    <scope>NUCLEOTIDE SEQUENCE [LARGE SCALE GENOMIC DNA]</scope>
    <source>
        <strain evidence="9">CGMCC 1.5362</strain>
    </source>
</reference>
<gene>
    <name evidence="8" type="ORF">GCM10011509_02080</name>
</gene>
<feature type="transmembrane region" description="Helical" evidence="6">
    <location>
        <begin position="236"/>
        <end position="255"/>
    </location>
</feature>
<name>A0ABQ2F723_9MICO</name>
<feature type="transmembrane region" description="Helical" evidence="6">
    <location>
        <begin position="280"/>
        <end position="300"/>
    </location>
</feature>
<feature type="transmembrane region" description="Helical" evidence="6">
    <location>
        <begin position="119"/>
        <end position="137"/>
    </location>
</feature>
<keyword evidence="5 6" id="KW-0472">Membrane</keyword>
<dbReference type="InterPro" id="IPR020846">
    <property type="entry name" value="MFS_dom"/>
</dbReference>
<evidence type="ECO:0000256" key="1">
    <source>
        <dbReference type="ARBA" id="ARBA00004429"/>
    </source>
</evidence>
<evidence type="ECO:0000313" key="9">
    <source>
        <dbReference type="Proteomes" id="UP000662111"/>
    </source>
</evidence>
<feature type="transmembrane region" description="Helical" evidence="6">
    <location>
        <begin position="443"/>
        <end position="462"/>
    </location>
</feature>
<feature type="transmembrane region" description="Helical" evidence="6">
    <location>
        <begin position="414"/>
        <end position="436"/>
    </location>
</feature>
<evidence type="ECO:0000256" key="4">
    <source>
        <dbReference type="ARBA" id="ARBA00022989"/>
    </source>
</evidence>
<comment type="caution">
    <text evidence="8">The sequence shown here is derived from an EMBL/GenBank/DDBJ whole genome shotgun (WGS) entry which is preliminary data.</text>
</comment>
<dbReference type="Proteomes" id="UP000662111">
    <property type="component" value="Unassembled WGS sequence"/>
</dbReference>
<dbReference type="InterPro" id="IPR011701">
    <property type="entry name" value="MFS"/>
</dbReference>
<feature type="transmembrane region" description="Helical" evidence="6">
    <location>
        <begin position="379"/>
        <end position="402"/>
    </location>
</feature>
<proteinExistence type="predicted"/>
<dbReference type="InterPro" id="IPR036259">
    <property type="entry name" value="MFS_trans_sf"/>
</dbReference>
<dbReference type="PROSITE" id="PS50850">
    <property type="entry name" value="MFS"/>
    <property type="match status" value="1"/>
</dbReference>
<feature type="transmembrane region" description="Helical" evidence="6">
    <location>
        <begin position="179"/>
        <end position="199"/>
    </location>
</feature>
<dbReference type="Gene3D" id="1.20.1250.20">
    <property type="entry name" value="MFS general substrate transporter like domains"/>
    <property type="match status" value="2"/>
</dbReference>
<keyword evidence="2" id="KW-0813">Transport</keyword>
<feature type="transmembrane region" description="Helical" evidence="6">
    <location>
        <begin position="561"/>
        <end position="581"/>
    </location>
</feature>
<keyword evidence="3 6" id="KW-0812">Transmembrane</keyword>
<accession>A0ABQ2F723</accession>
<feature type="transmembrane region" description="Helical" evidence="6">
    <location>
        <begin position="474"/>
        <end position="495"/>
    </location>
</feature>
<organism evidence="8 9">
    <name type="scientific">Ornithinimicrobium pekingense</name>
    <dbReference type="NCBI Taxonomy" id="384677"/>
    <lineage>
        <taxon>Bacteria</taxon>
        <taxon>Bacillati</taxon>
        <taxon>Actinomycetota</taxon>
        <taxon>Actinomycetes</taxon>
        <taxon>Micrococcales</taxon>
        <taxon>Ornithinimicrobiaceae</taxon>
        <taxon>Ornithinimicrobium</taxon>
    </lineage>
</organism>
<evidence type="ECO:0000256" key="2">
    <source>
        <dbReference type="ARBA" id="ARBA00022448"/>
    </source>
</evidence>
<comment type="subcellular location">
    <subcellularLocation>
        <location evidence="1">Cell inner membrane</location>
        <topology evidence="1">Multi-pass membrane protein</topology>
    </subcellularLocation>
</comment>
<dbReference type="PANTHER" id="PTHR23501">
    <property type="entry name" value="MAJOR FACILITATOR SUPERFAMILY"/>
    <property type="match status" value="1"/>
</dbReference>
<evidence type="ECO:0000256" key="5">
    <source>
        <dbReference type="ARBA" id="ARBA00023136"/>
    </source>
</evidence>
<feature type="transmembrane region" description="Helical" evidence="6">
    <location>
        <begin position="21"/>
        <end position="40"/>
    </location>
</feature>
<feature type="transmembrane region" description="Helical" evidence="6">
    <location>
        <begin position="338"/>
        <end position="359"/>
    </location>
</feature>
<keyword evidence="9" id="KW-1185">Reference proteome</keyword>
<keyword evidence="4 6" id="KW-1133">Transmembrane helix</keyword>
<dbReference type="PANTHER" id="PTHR23501:SF191">
    <property type="entry name" value="VACUOLAR BASIC AMINO ACID TRANSPORTER 4"/>
    <property type="match status" value="1"/>
</dbReference>
<feature type="transmembrane region" description="Helical" evidence="6">
    <location>
        <begin position="312"/>
        <end position="332"/>
    </location>
</feature>
<evidence type="ECO:0000256" key="6">
    <source>
        <dbReference type="SAM" id="Phobius"/>
    </source>
</evidence>
<evidence type="ECO:0000313" key="8">
    <source>
        <dbReference type="EMBL" id="GGK57301.1"/>
    </source>
</evidence>
<dbReference type="Pfam" id="PF07690">
    <property type="entry name" value="MFS_1"/>
    <property type="match status" value="2"/>
</dbReference>
<sequence length="593" mass="60579">MTRGRTAATRTAPVTRGARGLLSVAALAVALAAADTYVVVLALTDMMAGVGVGIESLQRATPIISGFLLGYIAVLPLIGRLSDLVDRRRILLWCLVVFVVGSAVTAAAVELPVMVGGRFLQGLGGGGLVPATLALVADLWPPGRRGMPLGVVGGVQELGSVLGPLLGALVLAVAGWREIFWLNVVLGLACLVAVWLLGVPTESRTGFSQPVRTGSQNQVPLQDAHRSRARPRAATLTAYLLTAVAALLTTLALWAPEALTTSIALGGPFVPFEPGSGSRALTPVGAAAGLAWLVLAALTARRWLPLLLRADLLGATFVAVALGAVVLTFSTADPETEVLGAWGLWLLPLAALATVAFLVRQRAARDPLVPAGVVRRRVWPALGVSLLVGAAIVAVVVDVPLLSRLVQDTDETDAALVLVRFLVAVPVGAVLGGWLLRRVGPAVVAAPGLAVAAGSILAMAQWDRTSLDDLVATTLPLVGAGLGIGLAIAPVNDAALADAREDGHGTVSSLVVVARMVGMVVGLALLTSWGLRRFHLEVARLADPTDTQALLDAAVVQVQTVLTGAGVAAALAALVALGLGVRPVGHADRPPAG</sequence>